<comment type="similarity">
    <text evidence="2">Belongs to the nematode receptor-like protein srd family.</text>
</comment>
<name>A0A2A6C2B4_PRIPA</name>
<keyword evidence="3" id="KW-0812">Transmembrane</keyword>
<reference evidence="6" key="2">
    <citation type="submission" date="2022-06" db="UniProtKB">
        <authorList>
            <consortium name="EnsemblMetazoa"/>
        </authorList>
    </citation>
    <scope>IDENTIFICATION</scope>
    <source>
        <strain evidence="6">PS312</strain>
    </source>
</reference>
<dbReference type="GO" id="GO:0016020">
    <property type="term" value="C:membrane"/>
    <property type="evidence" value="ECO:0007669"/>
    <property type="project" value="UniProtKB-SubCell"/>
</dbReference>
<protein>
    <submittedName>
        <fullName evidence="6">G protein-coupled receptor</fullName>
    </submittedName>
</protein>
<evidence type="ECO:0000313" key="7">
    <source>
        <dbReference type="Proteomes" id="UP000005239"/>
    </source>
</evidence>
<evidence type="ECO:0000256" key="5">
    <source>
        <dbReference type="ARBA" id="ARBA00023136"/>
    </source>
</evidence>
<evidence type="ECO:0000256" key="1">
    <source>
        <dbReference type="ARBA" id="ARBA00004141"/>
    </source>
</evidence>
<dbReference type="OrthoDB" id="5803780at2759"/>
<dbReference type="InterPro" id="IPR019421">
    <property type="entry name" value="7TM_GPCR_serpentine_rcpt_Srd"/>
</dbReference>
<keyword evidence="5" id="KW-0472">Membrane</keyword>
<dbReference type="EnsemblMetazoa" id="PPA40714.1">
    <property type="protein sequence ID" value="PPA40714.1"/>
    <property type="gene ID" value="WBGene00279083"/>
</dbReference>
<dbReference type="Pfam" id="PF10317">
    <property type="entry name" value="7TM_GPCR_Srd"/>
    <property type="match status" value="1"/>
</dbReference>
<evidence type="ECO:0000256" key="3">
    <source>
        <dbReference type="ARBA" id="ARBA00022692"/>
    </source>
</evidence>
<evidence type="ECO:0000313" key="6">
    <source>
        <dbReference type="EnsemblMetazoa" id="PPA40714.1"/>
    </source>
</evidence>
<dbReference type="SUPFAM" id="SSF81321">
    <property type="entry name" value="Family A G protein-coupled receptor-like"/>
    <property type="match status" value="1"/>
</dbReference>
<reference evidence="7" key="1">
    <citation type="journal article" date="2008" name="Nat. Genet.">
        <title>The Pristionchus pacificus genome provides a unique perspective on nematode lifestyle and parasitism.</title>
        <authorList>
            <person name="Dieterich C."/>
            <person name="Clifton S.W."/>
            <person name="Schuster L.N."/>
            <person name="Chinwalla A."/>
            <person name="Delehaunty K."/>
            <person name="Dinkelacker I."/>
            <person name="Fulton L."/>
            <person name="Fulton R."/>
            <person name="Godfrey J."/>
            <person name="Minx P."/>
            <person name="Mitreva M."/>
            <person name="Roeseler W."/>
            <person name="Tian H."/>
            <person name="Witte H."/>
            <person name="Yang S.P."/>
            <person name="Wilson R.K."/>
            <person name="Sommer R.J."/>
        </authorList>
    </citation>
    <scope>NUCLEOTIDE SEQUENCE [LARGE SCALE GENOMIC DNA]</scope>
    <source>
        <strain evidence="7">PS312</strain>
    </source>
</reference>
<gene>
    <name evidence="6" type="primary">WBGene00279083</name>
</gene>
<dbReference type="Proteomes" id="UP000005239">
    <property type="component" value="Unassembled WGS sequence"/>
</dbReference>
<dbReference type="PANTHER" id="PTHR22945">
    <property type="entry name" value="SERPENTINE RECEPTOR, CLASS D DELTA"/>
    <property type="match status" value="1"/>
</dbReference>
<dbReference type="InterPro" id="IPR050920">
    <property type="entry name" value="Nematode_rcpt-like_delta"/>
</dbReference>
<sequence length="339" mass="38278">MNVTTEDSFDEDSLHFILLSILDISAILANLLLITAIIQSTPSVLRNYSVILLFMATVDCNAALMSVLSTTIVENIDGLVVYYHIGPCRLIHEQLCNSALTIHIESIGEACVLMLISFSYRLFSFPSTLSNSKRVDSRFRLLSICLLATIPAVIATVTLMSAAQSLPSLFEHPQLSGKYLQAFNISASPIWSSDNLLTRISFGYIMFLYLTASPILFILRRKLLAKIRSLTDHNGFVQTSSSDKYRHQMILRSLTIQMFLPLSFSISFVFWILDYFEIYRLKTFQRAIMPASSIFTLISPLIILYYLPPYRKFCRRLFSKEVETNVVQSIGSSVVGTNK</sequence>
<comment type="subcellular location">
    <subcellularLocation>
        <location evidence="1">Membrane</location>
        <topology evidence="1">Multi-pass membrane protein</topology>
    </subcellularLocation>
</comment>
<dbReference type="AlphaFoldDB" id="A0A2A6C2B4"/>
<proteinExistence type="inferred from homology"/>
<accession>A0A2A6C2B4</accession>
<keyword evidence="7" id="KW-1185">Reference proteome</keyword>
<evidence type="ECO:0000256" key="2">
    <source>
        <dbReference type="ARBA" id="ARBA00009166"/>
    </source>
</evidence>
<organism evidence="6 7">
    <name type="scientific">Pristionchus pacificus</name>
    <name type="common">Parasitic nematode worm</name>
    <dbReference type="NCBI Taxonomy" id="54126"/>
    <lineage>
        <taxon>Eukaryota</taxon>
        <taxon>Metazoa</taxon>
        <taxon>Ecdysozoa</taxon>
        <taxon>Nematoda</taxon>
        <taxon>Chromadorea</taxon>
        <taxon>Rhabditida</taxon>
        <taxon>Rhabditina</taxon>
        <taxon>Diplogasteromorpha</taxon>
        <taxon>Diplogasteroidea</taxon>
        <taxon>Neodiplogasteridae</taxon>
        <taxon>Pristionchus</taxon>
    </lineage>
</organism>
<keyword evidence="4" id="KW-1133">Transmembrane helix</keyword>
<dbReference type="PANTHER" id="PTHR22945:SF40">
    <property type="entry name" value="SERPENTINE RECEPTOR, CLASS D (DELTA)-RELATED"/>
    <property type="match status" value="1"/>
</dbReference>
<evidence type="ECO:0000256" key="4">
    <source>
        <dbReference type="ARBA" id="ARBA00022989"/>
    </source>
</evidence>
<accession>A0A8R1UUK8</accession>